<evidence type="ECO:0000256" key="6">
    <source>
        <dbReference type="ARBA" id="ARBA00022989"/>
    </source>
</evidence>
<organism evidence="12 13">
    <name type="scientific">Pygoscelis papua</name>
    <name type="common">Gentoo penguin</name>
    <dbReference type="NCBI Taxonomy" id="30457"/>
    <lineage>
        <taxon>Eukaryota</taxon>
        <taxon>Metazoa</taxon>
        <taxon>Chordata</taxon>
        <taxon>Craniata</taxon>
        <taxon>Vertebrata</taxon>
        <taxon>Euteleostomi</taxon>
        <taxon>Archelosauria</taxon>
        <taxon>Archosauria</taxon>
        <taxon>Dinosauria</taxon>
        <taxon>Saurischia</taxon>
        <taxon>Theropoda</taxon>
        <taxon>Coelurosauria</taxon>
        <taxon>Aves</taxon>
        <taxon>Neognathae</taxon>
        <taxon>Neoaves</taxon>
        <taxon>Aequornithes</taxon>
        <taxon>Sphenisciformes</taxon>
        <taxon>Spheniscidae</taxon>
        <taxon>Pygoscelis</taxon>
    </lineage>
</organism>
<evidence type="ECO:0000256" key="1">
    <source>
        <dbReference type="ARBA" id="ARBA00004479"/>
    </source>
</evidence>
<evidence type="ECO:0000313" key="12">
    <source>
        <dbReference type="EMBL" id="KAK1189619.1"/>
    </source>
</evidence>
<evidence type="ECO:0000256" key="10">
    <source>
        <dbReference type="RuleBase" id="RU004439"/>
    </source>
</evidence>
<keyword evidence="2" id="KW-0490">MHC I</keyword>
<feature type="domain" description="MHC class I-like antigen recognition-like" evidence="11">
    <location>
        <begin position="12"/>
        <end position="100"/>
    </location>
</feature>
<dbReference type="InterPro" id="IPR001039">
    <property type="entry name" value="MHC_I_a_a1/a2"/>
</dbReference>
<sequence length="126" mass="14200">AAPQPRLPGRVSGAHTVQDMYGCELLEDGRTSGFFQGAYDGRDFIAFDMSTMTFTAADAAAQITKRKWEDEGVPERQKQYLENICIEWLRKYVSYGQAALERKEPPTVRVSGKEAHGILTLYCRAY</sequence>
<evidence type="ECO:0000256" key="8">
    <source>
        <dbReference type="ARBA" id="ARBA00023157"/>
    </source>
</evidence>
<keyword evidence="6" id="KW-1133">Transmembrane helix</keyword>
<dbReference type="GO" id="GO:0009897">
    <property type="term" value="C:external side of plasma membrane"/>
    <property type="evidence" value="ECO:0007669"/>
    <property type="project" value="TreeGrafter"/>
</dbReference>
<keyword evidence="9" id="KW-0325">Glycoprotein</keyword>
<dbReference type="InterPro" id="IPR050208">
    <property type="entry name" value="MHC_class-I_related"/>
</dbReference>
<evidence type="ECO:0000259" key="11">
    <source>
        <dbReference type="Pfam" id="PF00129"/>
    </source>
</evidence>
<dbReference type="Gene3D" id="3.30.500.10">
    <property type="entry name" value="MHC class I-like antigen recognition-like"/>
    <property type="match status" value="1"/>
</dbReference>
<keyword evidence="5" id="KW-0391">Immunity</keyword>
<proteinExistence type="inferred from homology"/>
<keyword evidence="7" id="KW-0472">Membrane</keyword>
<dbReference type="EMBL" id="JAHCLZ010011930">
    <property type="protein sequence ID" value="KAK1189619.1"/>
    <property type="molecule type" value="Genomic_DNA"/>
</dbReference>
<keyword evidence="3" id="KW-0812">Transmembrane</keyword>
<evidence type="ECO:0000256" key="9">
    <source>
        <dbReference type="ARBA" id="ARBA00023180"/>
    </source>
</evidence>
<keyword evidence="8" id="KW-1015">Disulfide bond</keyword>
<evidence type="ECO:0000256" key="7">
    <source>
        <dbReference type="ARBA" id="ARBA00023136"/>
    </source>
</evidence>
<dbReference type="Pfam" id="PF00129">
    <property type="entry name" value="MHC_I"/>
    <property type="match status" value="1"/>
</dbReference>
<dbReference type="PRINTS" id="PR01638">
    <property type="entry name" value="MHCCLASSI"/>
</dbReference>
<dbReference type="InterPro" id="IPR011162">
    <property type="entry name" value="MHC_I/II-like_Ag-recog"/>
</dbReference>
<comment type="caution">
    <text evidence="12">The sequence shown here is derived from an EMBL/GenBank/DDBJ whole genome shotgun (WGS) entry which is preliminary data.</text>
</comment>
<evidence type="ECO:0000256" key="4">
    <source>
        <dbReference type="ARBA" id="ARBA00022729"/>
    </source>
</evidence>
<reference evidence="12" key="1">
    <citation type="submission" date="2021-05" db="EMBL/GenBank/DDBJ databases">
        <title>A comprehensive genomic history of the evolution of penguins.</title>
        <authorList>
            <person name="Bi X."/>
        </authorList>
    </citation>
    <scope>NUCLEOTIDE SEQUENCE</scope>
    <source>
        <strain evidence="12">Gentoo_SouthGeorgia</strain>
        <tissue evidence="12">Blood</tissue>
    </source>
</reference>
<dbReference type="InterPro" id="IPR011161">
    <property type="entry name" value="MHC_I-like_Ag-recog"/>
</dbReference>
<dbReference type="Proteomes" id="UP001177209">
    <property type="component" value="Unassembled WGS sequence"/>
</dbReference>
<comment type="similarity">
    <text evidence="10">Belongs to the MHC class I family.</text>
</comment>
<keyword evidence="13" id="KW-1185">Reference proteome</keyword>
<comment type="subcellular location">
    <subcellularLocation>
        <location evidence="1">Membrane</location>
        <topology evidence="1">Single-pass type I membrane protein</topology>
    </subcellularLocation>
</comment>
<dbReference type="GO" id="GO:0006955">
    <property type="term" value="P:immune response"/>
    <property type="evidence" value="ECO:0007669"/>
    <property type="project" value="TreeGrafter"/>
</dbReference>
<feature type="non-terminal residue" evidence="12">
    <location>
        <position position="126"/>
    </location>
</feature>
<dbReference type="InterPro" id="IPR037055">
    <property type="entry name" value="MHC_I-like_Ag-recog_sf"/>
</dbReference>
<protein>
    <submittedName>
        <fullName evidence="12">HA1F protein</fullName>
    </submittedName>
</protein>
<evidence type="ECO:0000256" key="3">
    <source>
        <dbReference type="ARBA" id="ARBA00022692"/>
    </source>
</evidence>
<dbReference type="GO" id="GO:0002474">
    <property type="term" value="P:antigen processing and presentation of peptide antigen via MHC class I"/>
    <property type="evidence" value="ECO:0007669"/>
    <property type="project" value="UniProtKB-KW"/>
</dbReference>
<accession>A0AA40GNW6</accession>
<dbReference type="GO" id="GO:0042612">
    <property type="term" value="C:MHC class I protein complex"/>
    <property type="evidence" value="ECO:0007669"/>
    <property type="project" value="UniProtKB-KW"/>
</dbReference>
<evidence type="ECO:0000313" key="13">
    <source>
        <dbReference type="Proteomes" id="UP001177209"/>
    </source>
</evidence>
<dbReference type="PANTHER" id="PTHR16675">
    <property type="entry name" value="MHC CLASS I-RELATED"/>
    <property type="match status" value="1"/>
</dbReference>
<dbReference type="AlphaFoldDB" id="A0AA40GNW6"/>
<gene>
    <name evidence="12" type="primary">Ha1f_0</name>
    <name evidence="12" type="ORF">KCX86_0005394</name>
</gene>
<evidence type="ECO:0000256" key="5">
    <source>
        <dbReference type="ARBA" id="ARBA00022859"/>
    </source>
</evidence>
<keyword evidence="4" id="KW-0732">Signal</keyword>
<dbReference type="GO" id="GO:0005615">
    <property type="term" value="C:extracellular space"/>
    <property type="evidence" value="ECO:0007669"/>
    <property type="project" value="TreeGrafter"/>
</dbReference>
<dbReference type="SUPFAM" id="SSF54452">
    <property type="entry name" value="MHC antigen-recognition domain"/>
    <property type="match status" value="1"/>
</dbReference>
<feature type="non-terminal residue" evidence="12">
    <location>
        <position position="1"/>
    </location>
</feature>
<name>A0AA40GNW6_PYGPA</name>
<evidence type="ECO:0000256" key="2">
    <source>
        <dbReference type="ARBA" id="ARBA00022451"/>
    </source>
</evidence>
<dbReference type="PANTHER" id="PTHR16675:SF242">
    <property type="entry name" value="MAJOR HISTOCOMPATIBILITY COMPLEX CLASS I-RELATED GENE PROTEIN"/>
    <property type="match status" value="1"/>
</dbReference>